<accession>A0A845DVY5</accession>
<sequence length="302" mass="32384">MKLYGALMTLSFIWGLSFVFIELLIPAAGIGGTVFLRCIAGAVVLLPIFLYRWWKGNRPAVLPWKRLIVVGLFNAGLPWGLIALSQTSLTSNMAAVLNASTPIMTGMIGVLLFSVRLQWRQWGGIIIGFAGIILLTGFRPGQMAGESFIGVGTMLLAASCYGFVSHFTKRYLQGTDVVLLALAGLLVGGASGAVGMLWMGPDSWRQVGKMGFQTAWAVIGLGCLGSGVAHLLYYYMIEQAGAEFASMVTYLVPVTALIWGSVLLGEPVTPNLIYGLLMVFAGVYLSTKKKSHRNRLPAVKAG</sequence>
<dbReference type="Pfam" id="PF00892">
    <property type="entry name" value="EamA"/>
    <property type="match status" value="2"/>
</dbReference>
<feature type="domain" description="EamA" evidence="7">
    <location>
        <begin position="149"/>
        <end position="286"/>
    </location>
</feature>
<evidence type="ECO:0000256" key="6">
    <source>
        <dbReference type="SAM" id="Phobius"/>
    </source>
</evidence>
<keyword evidence="3 6" id="KW-0812">Transmembrane</keyword>
<feature type="transmembrane region" description="Helical" evidence="6">
    <location>
        <begin position="66"/>
        <end position="84"/>
    </location>
</feature>
<feature type="transmembrane region" description="Helical" evidence="6">
    <location>
        <begin position="96"/>
        <end position="115"/>
    </location>
</feature>
<feature type="transmembrane region" description="Helical" evidence="6">
    <location>
        <begin position="271"/>
        <end position="287"/>
    </location>
</feature>
<gene>
    <name evidence="8" type="ORF">GLW04_17365</name>
</gene>
<evidence type="ECO:0000256" key="5">
    <source>
        <dbReference type="ARBA" id="ARBA00023136"/>
    </source>
</evidence>
<evidence type="ECO:0000256" key="4">
    <source>
        <dbReference type="ARBA" id="ARBA00022989"/>
    </source>
</evidence>
<dbReference type="InterPro" id="IPR037185">
    <property type="entry name" value="EmrE-like"/>
</dbReference>
<dbReference type="GO" id="GO:0016020">
    <property type="term" value="C:membrane"/>
    <property type="evidence" value="ECO:0007669"/>
    <property type="project" value="UniProtKB-SubCell"/>
</dbReference>
<comment type="subcellular location">
    <subcellularLocation>
        <location evidence="1">Endomembrane system</location>
        <topology evidence="1">Multi-pass membrane protein</topology>
    </subcellularLocation>
</comment>
<keyword evidence="5 6" id="KW-0472">Membrane</keyword>
<evidence type="ECO:0000313" key="9">
    <source>
        <dbReference type="Proteomes" id="UP000460949"/>
    </source>
</evidence>
<evidence type="ECO:0000313" key="8">
    <source>
        <dbReference type="EMBL" id="MYL21670.1"/>
    </source>
</evidence>
<feature type="domain" description="EamA" evidence="7">
    <location>
        <begin position="6"/>
        <end position="136"/>
    </location>
</feature>
<name>A0A845DVY5_9BACI</name>
<evidence type="ECO:0000256" key="2">
    <source>
        <dbReference type="ARBA" id="ARBA00007362"/>
    </source>
</evidence>
<proteinExistence type="inferred from homology"/>
<comment type="caution">
    <text evidence="8">The sequence shown here is derived from an EMBL/GenBank/DDBJ whole genome shotgun (WGS) entry which is preliminary data.</text>
</comment>
<dbReference type="PANTHER" id="PTHR32322">
    <property type="entry name" value="INNER MEMBRANE TRANSPORTER"/>
    <property type="match status" value="1"/>
</dbReference>
<evidence type="ECO:0000256" key="1">
    <source>
        <dbReference type="ARBA" id="ARBA00004127"/>
    </source>
</evidence>
<dbReference type="InterPro" id="IPR000620">
    <property type="entry name" value="EamA_dom"/>
</dbReference>
<dbReference type="SUPFAM" id="SSF103481">
    <property type="entry name" value="Multidrug resistance efflux transporter EmrE"/>
    <property type="match status" value="2"/>
</dbReference>
<feature type="transmembrane region" description="Helical" evidence="6">
    <location>
        <begin position="7"/>
        <end position="28"/>
    </location>
</feature>
<feature type="transmembrane region" description="Helical" evidence="6">
    <location>
        <begin position="247"/>
        <end position="265"/>
    </location>
</feature>
<dbReference type="InterPro" id="IPR050638">
    <property type="entry name" value="AA-Vitamin_Transporters"/>
</dbReference>
<keyword evidence="4 6" id="KW-1133">Transmembrane helix</keyword>
<dbReference type="EMBL" id="WMET01000006">
    <property type="protein sequence ID" value="MYL21670.1"/>
    <property type="molecule type" value="Genomic_DNA"/>
</dbReference>
<organism evidence="8 9">
    <name type="scientific">Halobacillus litoralis</name>
    <dbReference type="NCBI Taxonomy" id="45668"/>
    <lineage>
        <taxon>Bacteria</taxon>
        <taxon>Bacillati</taxon>
        <taxon>Bacillota</taxon>
        <taxon>Bacilli</taxon>
        <taxon>Bacillales</taxon>
        <taxon>Bacillaceae</taxon>
        <taxon>Halobacillus</taxon>
    </lineage>
</organism>
<dbReference type="AlphaFoldDB" id="A0A845DVY5"/>
<protein>
    <submittedName>
        <fullName evidence="8">EamA family transporter</fullName>
    </submittedName>
</protein>
<dbReference type="Proteomes" id="UP000460949">
    <property type="component" value="Unassembled WGS sequence"/>
</dbReference>
<comment type="similarity">
    <text evidence="2">Belongs to the EamA transporter family.</text>
</comment>
<feature type="transmembrane region" description="Helical" evidence="6">
    <location>
        <begin position="34"/>
        <end position="54"/>
    </location>
</feature>
<feature type="transmembrane region" description="Helical" evidence="6">
    <location>
        <begin position="147"/>
        <end position="165"/>
    </location>
</feature>
<evidence type="ECO:0000259" key="7">
    <source>
        <dbReference type="Pfam" id="PF00892"/>
    </source>
</evidence>
<reference evidence="8 9" key="1">
    <citation type="submission" date="2019-11" db="EMBL/GenBank/DDBJ databases">
        <title>Genome sequences of 17 halophilic strains isolated from different environments.</title>
        <authorList>
            <person name="Furrow R.E."/>
        </authorList>
    </citation>
    <scope>NUCLEOTIDE SEQUENCE [LARGE SCALE GENOMIC DNA]</scope>
    <source>
        <strain evidence="8 9">22511_23_Filter</strain>
    </source>
</reference>
<feature type="transmembrane region" description="Helical" evidence="6">
    <location>
        <begin position="214"/>
        <end position="235"/>
    </location>
</feature>
<feature type="transmembrane region" description="Helical" evidence="6">
    <location>
        <begin position="177"/>
        <end position="199"/>
    </location>
</feature>
<dbReference type="PANTHER" id="PTHR32322:SF9">
    <property type="entry name" value="AMINO-ACID METABOLITE EFFLUX PUMP-RELATED"/>
    <property type="match status" value="1"/>
</dbReference>
<feature type="transmembrane region" description="Helical" evidence="6">
    <location>
        <begin position="122"/>
        <end position="141"/>
    </location>
</feature>
<evidence type="ECO:0000256" key="3">
    <source>
        <dbReference type="ARBA" id="ARBA00022692"/>
    </source>
</evidence>